<gene>
    <name evidence="4" type="ORF">BAA01_08520</name>
</gene>
<dbReference type="EMBL" id="LZRT01000064">
    <property type="protein sequence ID" value="OUM88204.1"/>
    <property type="molecule type" value="Genomic_DNA"/>
</dbReference>
<feature type="domain" description="Metallo-beta-lactamase" evidence="3">
    <location>
        <begin position="8"/>
        <end position="187"/>
    </location>
</feature>
<comment type="caution">
    <text evidence="4">The sequence shown here is derived from an EMBL/GenBank/DDBJ whole genome shotgun (WGS) entry which is preliminary data.</text>
</comment>
<dbReference type="SMART" id="SM00849">
    <property type="entry name" value="Lactamase_B"/>
    <property type="match status" value="1"/>
</dbReference>
<dbReference type="HAMAP" id="MF_00457">
    <property type="entry name" value="UPF0173"/>
    <property type="match status" value="1"/>
</dbReference>
<protein>
    <recommendedName>
        <fullName evidence="2">UPF0173 metal-dependent hydrolase BAA01_08520</fullName>
    </recommendedName>
</protein>
<dbReference type="InterPro" id="IPR036866">
    <property type="entry name" value="RibonucZ/Hydroxyglut_hydro"/>
</dbReference>
<dbReference type="GO" id="GO:0016787">
    <property type="term" value="F:hydrolase activity"/>
    <property type="evidence" value="ECO:0007669"/>
    <property type="project" value="UniProtKB-UniRule"/>
</dbReference>
<evidence type="ECO:0000313" key="4">
    <source>
        <dbReference type="EMBL" id="OUM88204.1"/>
    </source>
</evidence>
<dbReference type="Pfam" id="PF12706">
    <property type="entry name" value="Lactamase_B_2"/>
    <property type="match status" value="1"/>
</dbReference>
<evidence type="ECO:0000313" key="5">
    <source>
        <dbReference type="Proteomes" id="UP000196475"/>
    </source>
</evidence>
<name>A0A1Y3PMB3_9BACI</name>
<dbReference type="AlphaFoldDB" id="A0A1Y3PMB3"/>
<dbReference type="PANTHER" id="PTHR43546">
    <property type="entry name" value="UPF0173 METAL-DEPENDENT HYDROLASE MJ1163-RELATED"/>
    <property type="match status" value="1"/>
</dbReference>
<dbReference type="InterPro" id="IPR001279">
    <property type="entry name" value="Metallo-B-lactamas"/>
</dbReference>
<dbReference type="Proteomes" id="UP000196475">
    <property type="component" value="Unassembled WGS sequence"/>
</dbReference>
<comment type="similarity">
    <text evidence="2">Belongs to the UPF0173 family.</text>
</comment>
<sequence length="225" mass="24407">MAKLTWHGHATVQLDSDQGFVAVVDPWITQNPVHPTKQLPEKVDVILVTHDHFDHVTDAVALAEKTGAKVVAQPEVIAQLVKEGLKEEQGIGMNIGGTVEIGPLSAHMVHAFHSSQNGTPAGYIMTLDNTVVYHLGDTGLFGDLQLFGELHAIDYALIPVGGHYTMDYKLGALAAKMLKAKKVIPIHYRTFPLLLQDANQFVEEVKRVSPGTEVVVPEIGGTIQL</sequence>
<dbReference type="Gene3D" id="3.60.15.10">
    <property type="entry name" value="Ribonuclease Z/Hydroxyacylglutathione hydrolase-like"/>
    <property type="match status" value="1"/>
</dbReference>
<dbReference type="InterPro" id="IPR022877">
    <property type="entry name" value="UPF0173"/>
</dbReference>
<evidence type="ECO:0000259" key="3">
    <source>
        <dbReference type="SMART" id="SM00849"/>
    </source>
</evidence>
<dbReference type="PANTHER" id="PTHR43546:SF3">
    <property type="entry name" value="UPF0173 METAL-DEPENDENT HYDROLASE MJ1163"/>
    <property type="match status" value="1"/>
</dbReference>
<reference evidence="5" key="1">
    <citation type="submission" date="2016-06" db="EMBL/GenBank/DDBJ databases">
        <authorList>
            <person name="Nascimento L."/>
            <person name="Pereira R.V."/>
            <person name="Martins L.F."/>
            <person name="Quaggio R.B."/>
            <person name="Silva A.M."/>
            <person name="Setubal J.C."/>
        </authorList>
    </citation>
    <scope>NUCLEOTIDE SEQUENCE [LARGE SCALE GENOMIC DNA]</scope>
</reference>
<proteinExistence type="inferred from homology"/>
<keyword evidence="1 2" id="KW-0378">Hydrolase</keyword>
<organism evidence="4 5">
    <name type="scientific">Bacillus thermozeamaize</name>
    <dbReference type="NCBI Taxonomy" id="230954"/>
    <lineage>
        <taxon>Bacteria</taxon>
        <taxon>Bacillati</taxon>
        <taxon>Bacillota</taxon>
        <taxon>Bacilli</taxon>
        <taxon>Bacillales</taxon>
        <taxon>Bacillaceae</taxon>
        <taxon>Bacillus</taxon>
    </lineage>
</organism>
<dbReference type="NCBIfam" id="NF001911">
    <property type="entry name" value="PRK00685.1"/>
    <property type="match status" value="1"/>
</dbReference>
<evidence type="ECO:0000256" key="1">
    <source>
        <dbReference type="ARBA" id="ARBA00022801"/>
    </source>
</evidence>
<dbReference type="SUPFAM" id="SSF56281">
    <property type="entry name" value="Metallo-hydrolase/oxidoreductase"/>
    <property type="match status" value="1"/>
</dbReference>
<evidence type="ECO:0000256" key="2">
    <source>
        <dbReference type="HAMAP-Rule" id="MF_00457"/>
    </source>
</evidence>
<dbReference type="InterPro" id="IPR050114">
    <property type="entry name" value="UPF0173_UPF0282_UlaG_hydrolase"/>
</dbReference>
<accession>A0A1Y3PMB3</accession>